<dbReference type="GO" id="GO:0005681">
    <property type="term" value="C:spliceosomal complex"/>
    <property type="evidence" value="ECO:0007669"/>
    <property type="project" value="UniProtKB-KW"/>
</dbReference>
<keyword evidence="3" id="KW-0507">mRNA processing</keyword>
<comment type="similarity">
    <text evidence="1">Belongs to the RBM48 family.</text>
</comment>
<dbReference type="Gene3D" id="3.30.70.330">
    <property type="match status" value="1"/>
</dbReference>
<evidence type="ECO:0000313" key="10">
    <source>
        <dbReference type="Proteomes" id="UP001627154"/>
    </source>
</evidence>
<dbReference type="GO" id="GO:0006397">
    <property type="term" value="P:mRNA processing"/>
    <property type="evidence" value="ECO:0007669"/>
    <property type="project" value="UniProtKB-KW"/>
</dbReference>
<accession>A0ABD2WIK3</accession>
<dbReference type="SUPFAM" id="SSF54928">
    <property type="entry name" value="RNA-binding domain, RBD"/>
    <property type="match status" value="1"/>
</dbReference>
<proteinExistence type="inferred from homology"/>
<evidence type="ECO:0000313" key="9">
    <source>
        <dbReference type="EMBL" id="KAL3392705.1"/>
    </source>
</evidence>
<evidence type="ECO:0000256" key="1">
    <source>
        <dbReference type="ARBA" id="ARBA00006938"/>
    </source>
</evidence>
<feature type="compositionally biased region" description="Basic and acidic residues" evidence="8">
    <location>
        <begin position="190"/>
        <end position="206"/>
    </location>
</feature>
<comment type="function">
    <text evidence="7">As a component of the minor spliceosome, involved in the splicing of U12-type introns in pre-mRNAs.</text>
</comment>
<evidence type="ECO:0000256" key="6">
    <source>
        <dbReference type="ARBA" id="ARBA00023187"/>
    </source>
</evidence>
<dbReference type="Proteomes" id="UP001627154">
    <property type="component" value="Unassembled WGS sequence"/>
</dbReference>
<keyword evidence="4" id="KW-0747">Spliceosome</keyword>
<comment type="caution">
    <text evidence="9">The sequence shown here is derived from an EMBL/GenBank/DDBJ whole genome shotgun (WGS) entry which is preliminary data.</text>
</comment>
<dbReference type="PANTHER" id="PTHR20957">
    <property type="entry name" value="RNA-BINDING PROTEIN 48"/>
    <property type="match status" value="1"/>
</dbReference>
<dbReference type="GO" id="GO:0008380">
    <property type="term" value="P:RNA splicing"/>
    <property type="evidence" value="ECO:0007669"/>
    <property type="project" value="UniProtKB-KW"/>
</dbReference>
<evidence type="ECO:0000256" key="7">
    <source>
        <dbReference type="ARBA" id="ARBA00035004"/>
    </source>
</evidence>
<dbReference type="InterPro" id="IPR034264">
    <property type="entry name" value="RBM48_RRM"/>
</dbReference>
<keyword evidence="5" id="KW-0694">RNA-binding</keyword>
<evidence type="ECO:0000256" key="3">
    <source>
        <dbReference type="ARBA" id="ARBA00022664"/>
    </source>
</evidence>
<dbReference type="GO" id="GO:0003723">
    <property type="term" value="F:RNA binding"/>
    <property type="evidence" value="ECO:0007669"/>
    <property type="project" value="UniProtKB-KW"/>
</dbReference>
<dbReference type="AlphaFoldDB" id="A0ABD2WIK3"/>
<keyword evidence="6" id="KW-0508">mRNA splicing</keyword>
<dbReference type="CDD" id="cd12442">
    <property type="entry name" value="RRM_RBM48"/>
    <property type="match status" value="1"/>
</dbReference>
<protein>
    <recommendedName>
        <fullName evidence="2">RNA-binding protein 48</fullName>
    </recommendedName>
</protein>
<dbReference type="PANTHER" id="PTHR20957:SF0">
    <property type="entry name" value="RNA-BINDING PROTEIN 48"/>
    <property type="match status" value="1"/>
</dbReference>
<gene>
    <name evidence="9" type="ORF">TKK_012754</name>
</gene>
<evidence type="ECO:0000256" key="8">
    <source>
        <dbReference type="SAM" id="MobiDB-lite"/>
    </source>
</evidence>
<dbReference type="InterPro" id="IPR039599">
    <property type="entry name" value="RBM48"/>
</dbReference>
<evidence type="ECO:0000256" key="4">
    <source>
        <dbReference type="ARBA" id="ARBA00022728"/>
    </source>
</evidence>
<evidence type="ECO:0000256" key="5">
    <source>
        <dbReference type="ARBA" id="ARBA00022884"/>
    </source>
</evidence>
<organism evidence="9 10">
    <name type="scientific">Trichogramma kaykai</name>
    <dbReference type="NCBI Taxonomy" id="54128"/>
    <lineage>
        <taxon>Eukaryota</taxon>
        <taxon>Metazoa</taxon>
        <taxon>Ecdysozoa</taxon>
        <taxon>Arthropoda</taxon>
        <taxon>Hexapoda</taxon>
        <taxon>Insecta</taxon>
        <taxon>Pterygota</taxon>
        <taxon>Neoptera</taxon>
        <taxon>Endopterygota</taxon>
        <taxon>Hymenoptera</taxon>
        <taxon>Apocrita</taxon>
        <taxon>Proctotrupomorpha</taxon>
        <taxon>Chalcidoidea</taxon>
        <taxon>Trichogrammatidae</taxon>
        <taxon>Trichogramma</taxon>
    </lineage>
</organism>
<dbReference type="EMBL" id="JBJJXI010000102">
    <property type="protein sequence ID" value="KAL3392705.1"/>
    <property type="molecule type" value="Genomic_DNA"/>
</dbReference>
<name>A0ABD2WIK3_9HYME</name>
<keyword evidence="10" id="KW-1185">Reference proteome</keyword>
<feature type="region of interest" description="Disordered" evidence="8">
    <location>
        <begin position="190"/>
        <end position="214"/>
    </location>
</feature>
<dbReference type="InterPro" id="IPR035979">
    <property type="entry name" value="RBD_domain_sf"/>
</dbReference>
<reference evidence="9 10" key="1">
    <citation type="journal article" date="2024" name="bioRxiv">
        <title>A reference genome for Trichogramma kaykai: A tiny desert-dwelling parasitoid wasp with competing sex-ratio distorters.</title>
        <authorList>
            <person name="Culotta J."/>
            <person name="Lindsey A.R."/>
        </authorList>
    </citation>
    <scope>NUCLEOTIDE SEQUENCE [LARGE SCALE GENOMIC DNA]</scope>
    <source>
        <strain evidence="9 10">KSX58</strain>
    </source>
</reference>
<sequence>MSFDAEKVSAFKTKLFGKRDKFEISDSEDDSKDEDGNKSNKIPKKKRKHDPELNVPKHHIHQGPCHQRPPYRQGRKFTAVKVYTVNDESQHLIVNGVPKINLLEELAVKFAVYGTIKKIIVLPDYPCEDFSEAYHVHYSTIQSARHAKRLMDGFNFFGGSLHVFYAPEYESITETKQKLLQRQRDITKRLERLRNDPTPDPKKVTEPTELDEIV</sequence>
<evidence type="ECO:0000256" key="2">
    <source>
        <dbReference type="ARBA" id="ARBA00015189"/>
    </source>
</evidence>
<feature type="region of interest" description="Disordered" evidence="8">
    <location>
        <begin position="22"/>
        <end position="71"/>
    </location>
</feature>
<dbReference type="InterPro" id="IPR012677">
    <property type="entry name" value="Nucleotide-bd_a/b_plait_sf"/>
</dbReference>